<reference evidence="1 2" key="1">
    <citation type="journal article" date="2014" name="PLoS Genet.">
        <title>Phylogenetically driven sequencing of extremely halophilic archaea reveals strategies for static and dynamic osmo-response.</title>
        <authorList>
            <person name="Becker E.A."/>
            <person name="Seitzer P.M."/>
            <person name="Tritt A."/>
            <person name="Larsen D."/>
            <person name="Krusor M."/>
            <person name="Yao A.I."/>
            <person name="Wu D."/>
            <person name="Madern D."/>
            <person name="Eisen J.A."/>
            <person name="Darling A.E."/>
            <person name="Facciotti M.T."/>
        </authorList>
    </citation>
    <scope>NUCLEOTIDE SEQUENCE [LARGE SCALE GENOMIC DNA]</scope>
    <source>
        <strain evidence="1 2">ATCC BAA-1512</strain>
    </source>
</reference>
<dbReference type="AlphaFoldDB" id="M0I714"/>
<organism evidence="1 2">
    <name type="scientific">Haloferax mucosum ATCC BAA-1512</name>
    <dbReference type="NCBI Taxonomy" id="662479"/>
    <lineage>
        <taxon>Archaea</taxon>
        <taxon>Methanobacteriati</taxon>
        <taxon>Methanobacteriota</taxon>
        <taxon>Stenosarchaea group</taxon>
        <taxon>Halobacteria</taxon>
        <taxon>Halobacteriales</taxon>
        <taxon>Haloferacaceae</taxon>
        <taxon>Haloferax</taxon>
    </lineage>
</organism>
<name>M0I714_9EURY</name>
<dbReference type="InterPro" id="IPR014710">
    <property type="entry name" value="RmlC-like_jellyroll"/>
</dbReference>
<dbReference type="SUPFAM" id="SSF51182">
    <property type="entry name" value="RmlC-like cupins"/>
    <property type="match status" value="1"/>
</dbReference>
<proteinExistence type="predicted"/>
<dbReference type="Proteomes" id="UP000011550">
    <property type="component" value="Unassembled WGS sequence"/>
</dbReference>
<dbReference type="RefSeq" id="WP_008320939.1">
    <property type="nucleotide sequence ID" value="NZ_AOLN01000018.1"/>
</dbReference>
<keyword evidence="2" id="KW-1185">Reference proteome</keyword>
<dbReference type="EMBL" id="AOLN01000018">
    <property type="protein sequence ID" value="ELZ91239.1"/>
    <property type="molecule type" value="Genomic_DNA"/>
</dbReference>
<accession>M0I714</accession>
<sequence>MFVVLDGEATFETMDGEVSVGKGEAIRFAPGEFQSGRNDSETDLVAFSMGAPRDTEDVRIPVVCADCGHENVRLDIAVDGVTFVCPSCESEHVPAPCPDCGHDDLQLTLGETAETVVVCQHCTATFETPPIRE</sequence>
<dbReference type="Gene3D" id="2.60.120.10">
    <property type="entry name" value="Jelly Rolls"/>
    <property type="match status" value="1"/>
</dbReference>
<dbReference type="OrthoDB" id="190812at2157"/>
<comment type="caution">
    <text evidence="1">The sequence shown here is derived from an EMBL/GenBank/DDBJ whole genome shotgun (WGS) entry which is preliminary data.</text>
</comment>
<evidence type="ECO:0000313" key="1">
    <source>
        <dbReference type="EMBL" id="ELZ91239.1"/>
    </source>
</evidence>
<gene>
    <name evidence="1" type="ORF">C440_13034</name>
</gene>
<dbReference type="InterPro" id="IPR011051">
    <property type="entry name" value="RmlC_Cupin_sf"/>
</dbReference>
<evidence type="ECO:0000313" key="2">
    <source>
        <dbReference type="Proteomes" id="UP000011550"/>
    </source>
</evidence>
<protein>
    <submittedName>
        <fullName evidence="1">Cupin</fullName>
    </submittedName>
</protein>
<dbReference type="PATRIC" id="fig|662479.7.peg.2636"/>